<organism evidence="8 9">
    <name type="scientific">Neolecta irregularis (strain DAH-3)</name>
    <dbReference type="NCBI Taxonomy" id="1198029"/>
    <lineage>
        <taxon>Eukaryota</taxon>
        <taxon>Fungi</taxon>
        <taxon>Dikarya</taxon>
        <taxon>Ascomycota</taxon>
        <taxon>Taphrinomycotina</taxon>
        <taxon>Neolectales</taxon>
        <taxon>Neolectaceae</taxon>
        <taxon>Neolecta</taxon>
    </lineage>
</organism>
<evidence type="ECO:0000256" key="5">
    <source>
        <dbReference type="SAM" id="MobiDB-lite"/>
    </source>
</evidence>
<evidence type="ECO:0000256" key="2">
    <source>
        <dbReference type="ARBA" id="ARBA00022692"/>
    </source>
</evidence>
<dbReference type="GO" id="GO:0016020">
    <property type="term" value="C:membrane"/>
    <property type="evidence" value="ECO:0007669"/>
    <property type="project" value="UniProtKB-SubCell"/>
</dbReference>
<evidence type="ECO:0000256" key="3">
    <source>
        <dbReference type="ARBA" id="ARBA00022989"/>
    </source>
</evidence>
<keyword evidence="2 6" id="KW-0812">Transmembrane</keyword>
<sequence length="191" mass="21677">MKRTRSYNSFLSPRRFDPPLYGHPLTLPPSPSLTSILRHSSEQVTPDSSSDSESPIAKASADAKRTPLAASKVPTFEYYGFVLYLGSSLAFGIYFLWSFLPKSMLHSLGITYYPERWWAVALPSWFTVLIAWIYFALLGYNRTITPRFSNITCITDDFANISQNPDDWHRGTDAILDVPLGEVNHLLYETE</sequence>
<dbReference type="AlphaFoldDB" id="A0A1U7LIW0"/>
<dbReference type="Proteomes" id="UP000186594">
    <property type="component" value="Unassembled WGS sequence"/>
</dbReference>
<dbReference type="EMBL" id="LXFE01003028">
    <property type="protein sequence ID" value="OLL22584.1"/>
    <property type="molecule type" value="Genomic_DNA"/>
</dbReference>
<feature type="domain" description="PIG-P" evidence="7">
    <location>
        <begin position="76"/>
        <end position="188"/>
    </location>
</feature>
<feature type="region of interest" description="Disordered" evidence="5">
    <location>
        <begin position="1"/>
        <end position="59"/>
    </location>
</feature>
<dbReference type="PANTHER" id="PTHR46346:SF1">
    <property type="entry name" value="PHOSPHATIDYLINOSITOL N-ACETYLGLUCOSAMINYLTRANSFERASE SUBUNIT P"/>
    <property type="match status" value="1"/>
</dbReference>
<dbReference type="InterPro" id="IPR052263">
    <property type="entry name" value="GPI_Anchor_Biosynth"/>
</dbReference>
<comment type="caution">
    <text evidence="8">The sequence shown here is derived from an EMBL/GenBank/DDBJ whole genome shotgun (WGS) entry which is preliminary data.</text>
</comment>
<dbReference type="OrthoDB" id="690928at2759"/>
<name>A0A1U7LIW0_NEOID</name>
<reference evidence="8 9" key="1">
    <citation type="submission" date="2016-04" db="EMBL/GenBank/DDBJ databases">
        <title>Evolutionary innovation and constraint leading to complex multicellularity in the Ascomycota.</title>
        <authorList>
            <person name="Cisse O."/>
            <person name="Nguyen A."/>
            <person name="Hewitt D.A."/>
            <person name="Jedd G."/>
            <person name="Stajich J.E."/>
        </authorList>
    </citation>
    <scope>NUCLEOTIDE SEQUENCE [LARGE SCALE GENOMIC DNA]</scope>
    <source>
        <strain evidence="8 9">DAH-3</strain>
    </source>
</reference>
<evidence type="ECO:0000256" key="4">
    <source>
        <dbReference type="ARBA" id="ARBA00023136"/>
    </source>
</evidence>
<proteinExistence type="predicted"/>
<evidence type="ECO:0000259" key="7">
    <source>
        <dbReference type="Pfam" id="PF08510"/>
    </source>
</evidence>
<dbReference type="Pfam" id="PF08510">
    <property type="entry name" value="PIG-P"/>
    <property type="match status" value="1"/>
</dbReference>
<dbReference type="GO" id="GO:0005783">
    <property type="term" value="C:endoplasmic reticulum"/>
    <property type="evidence" value="ECO:0007669"/>
    <property type="project" value="TreeGrafter"/>
</dbReference>
<keyword evidence="3 6" id="KW-1133">Transmembrane helix</keyword>
<dbReference type="OMA" id="THTAENA"/>
<accession>A0A1U7LIW0</accession>
<evidence type="ECO:0000313" key="8">
    <source>
        <dbReference type="EMBL" id="OLL22584.1"/>
    </source>
</evidence>
<evidence type="ECO:0000256" key="6">
    <source>
        <dbReference type="SAM" id="Phobius"/>
    </source>
</evidence>
<comment type="subcellular location">
    <subcellularLocation>
        <location evidence="1">Membrane</location>
        <topology evidence="1">Multi-pass membrane protein</topology>
    </subcellularLocation>
</comment>
<dbReference type="InterPro" id="IPR013717">
    <property type="entry name" value="PIG-P"/>
</dbReference>
<evidence type="ECO:0000313" key="9">
    <source>
        <dbReference type="Proteomes" id="UP000186594"/>
    </source>
</evidence>
<keyword evidence="9" id="KW-1185">Reference proteome</keyword>
<evidence type="ECO:0000256" key="1">
    <source>
        <dbReference type="ARBA" id="ARBA00004141"/>
    </source>
</evidence>
<feature type="compositionally biased region" description="Polar residues" evidence="5">
    <location>
        <begin position="1"/>
        <end position="11"/>
    </location>
</feature>
<feature type="transmembrane region" description="Helical" evidence="6">
    <location>
        <begin position="117"/>
        <end position="140"/>
    </location>
</feature>
<keyword evidence="4 6" id="KW-0472">Membrane</keyword>
<feature type="transmembrane region" description="Helical" evidence="6">
    <location>
        <begin position="78"/>
        <end position="97"/>
    </location>
</feature>
<gene>
    <name evidence="8" type="ORF">NEOLI_003488</name>
</gene>
<dbReference type="STRING" id="1198029.A0A1U7LIW0"/>
<dbReference type="PANTHER" id="PTHR46346">
    <property type="entry name" value="PHOSPHATIDYLINOSITOL N-ACETYLGLUCOSAMINYLTRANSFERASE SUBUNIT P"/>
    <property type="match status" value="1"/>
</dbReference>
<feature type="compositionally biased region" description="Polar residues" evidence="5">
    <location>
        <begin position="42"/>
        <end position="53"/>
    </location>
</feature>
<protein>
    <submittedName>
        <fullName evidence="8">Meiotically up-regulated gene 84 protein</fullName>
    </submittedName>
</protein>
<dbReference type="GO" id="GO:0006506">
    <property type="term" value="P:GPI anchor biosynthetic process"/>
    <property type="evidence" value="ECO:0007669"/>
    <property type="project" value="TreeGrafter"/>
</dbReference>